<dbReference type="SUPFAM" id="SSF53098">
    <property type="entry name" value="Ribonuclease H-like"/>
    <property type="match status" value="1"/>
</dbReference>
<evidence type="ECO:0000313" key="7">
    <source>
        <dbReference type="Proteomes" id="UP000724874"/>
    </source>
</evidence>
<dbReference type="PANTHER" id="PTHR46481">
    <property type="entry name" value="ZINC FINGER BED DOMAIN-CONTAINING PROTEIN 4"/>
    <property type="match status" value="1"/>
</dbReference>
<evidence type="ECO:0000313" key="6">
    <source>
        <dbReference type="EMBL" id="KAF8868235.1"/>
    </source>
</evidence>
<comment type="subcellular location">
    <subcellularLocation>
        <location evidence="1">Nucleus</location>
    </subcellularLocation>
</comment>
<keyword evidence="2" id="KW-0479">Metal-binding</keyword>
<feature type="non-terminal residue" evidence="6">
    <location>
        <position position="1"/>
    </location>
</feature>
<evidence type="ECO:0000256" key="3">
    <source>
        <dbReference type="ARBA" id="ARBA00022771"/>
    </source>
</evidence>
<dbReference type="InterPro" id="IPR012337">
    <property type="entry name" value="RNaseH-like_sf"/>
</dbReference>
<name>A0A9P5TEX7_GYMJU</name>
<evidence type="ECO:0000256" key="2">
    <source>
        <dbReference type="ARBA" id="ARBA00022723"/>
    </source>
</evidence>
<keyword evidence="7" id="KW-1185">Reference proteome</keyword>
<evidence type="ECO:0000256" key="4">
    <source>
        <dbReference type="ARBA" id="ARBA00022833"/>
    </source>
</evidence>
<dbReference type="GO" id="GO:0005634">
    <property type="term" value="C:nucleus"/>
    <property type="evidence" value="ECO:0007669"/>
    <property type="project" value="UniProtKB-SubCell"/>
</dbReference>
<accession>A0A9P5TEX7</accession>
<dbReference type="OrthoDB" id="3172935at2759"/>
<gene>
    <name evidence="6" type="ORF">CPB84DRAFT_1697023</name>
</gene>
<keyword evidence="4" id="KW-0862">Zinc</keyword>
<dbReference type="Proteomes" id="UP000724874">
    <property type="component" value="Unassembled WGS sequence"/>
</dbReference>
<reference evidence="6" key="1">
    <citation type="submission" date="2020-11" db="EMBL/GenBank/DDBJ databases">
        <authorList>
            <consortium name="DOE Joint Genome Institute"/>
            <person name="Ahrendt S."/>
            <person name="Riley R."/>
            <person name="Andreopoulos W."/>
            <person name="LaButti K."/>
            <person name="Pangilinan J."/>
            <person name="Ruiz-duenas F.J."/>
            <person name="Barrasa J.M."/>
            <person name="Sanchez-Garcia M."/>
            <person name="Camarero S."/>
            <person name="Miyauchi S."/>
            <person name="Serrano A."/>
            <person name="Linde D."/>
            <person name="Babiker R."/>
            <person name="Drula E."/>
            <person name="Ayuso-Fernandez I."/>
            <person name="Pacheco R."/>
            <person name="Padilla G."/>
            <person name="Ferreira P."/>
            <person name="Barriuso J."/>
            <person name="Kellner H."/>
            <person name="Castanera R."/>
            <person name="Alfaro M."/>
            <person name="Ramirez L."/>
            <person name="Pisabarro A.G."/>
            <person name="Kuo A."/>
            <person name="Tritt A."/>
            <person name="Lipzen A."/>
            <person name="He G."/>
            <person name="Yan M."/>
            <person name="Ng V."/>
            <person name="Cullen D."/>
            <person name="Martin F."/>
            <person name="Rosso M.-N."/>
            <person name="Henrissat B."/>
            <person name="Hibbett D."/>
            <person name="Martinez A.T."/>
            <person name="Grigoriev I.V."/>
        </authorList>
    </citation>
    <scope>NUCLEOTIDE SEQUENCE</scope>
    <source>
        <strain evidence="6">AH 44721</strain>
    </source>
</reference>
<evidence type="ECO:0000256" key="5">
    <source>
        <dbReference type="ARBA" id="ARBA00023242"/>
    </source>
</evidence>
<dbReference type="InterPro" id="IPR052035">
    <property type="entry name" value="ZnF_BED_domain_contain"/>
</dbReference>
<dbReference type="PANTHER" id="PTHR46481:SF10">
    <property type="entry name" value="ZINC FINGER BED DOMAIN-CONTAINING PROTEIN 39"/>
    <property type="match status" value="1"/>
</dbReference>
<evidence type="ECO:0000256" key="1">
    <source>
        <dbReference type="ARBA" id="ARBA00004123"/>
    </source>
</evidence>
<comment type="caution">
    <text evidence="6">The sequence shown here is derived from an EMBL/GenBank/DDBJ whole genome shotgun (WGS) entry which is preliminary data.</text>
</comment>
<dbReference type="AlphaFoldDB" id="A0A9P5TEX7"/>
<dbReference type="EMBL" id="JADNYJ010000744">
    <property type="protein sequence ID" value="KAF8868235.1"/>
    <property type="molecule type" value="Genomic_DNA"/>
</dbReference>
<protein>
    <submittedName>
        <fullName evidence="6">Uncharacterized protein</fullName>
    </submittedName>
</protein>
<sequence>RCFPHIVNLACKAILAALSKYNYIDPEAAPNEALPTVHADPVPTLRAVIRAIRASSLRRQHFATVCATYEIELQLLRNVETRWSSTLYMIDRAIHLEKPLDAICSSREFPDLEKYKLTQEEWDALVIVREILLVPDAFQQKLSAEKTPTLCGALPSFDGMVEMLNEKKALFGHPFTEIIDEGIKKLDAYHNRVAPVPAYTISMRMPLKVSHCDTLDLTSTQF</sequence>
<dbReference type="GO" id="GO:0008270">
    <property type="term" value="F:zinc ion binding"/>
    <property type="evidence" value="ECO:0007669"/>
    <property type="project" value="UniProtKB-KW"/>
</dbReference>
<keyword evidence="5" id="KW-0539">Nucleus</keyword>
<proteinExistence type="predicted"/>
<keyword evidence="3" id="KW-0863">Zinc-finger</keyword>
<organism evidence="6 7">
    <name type="scientific">Gymnopilus junonius</name>
    <name type="common">Spectacular rustgill mushroom</name>
    <name type="synonym">Gymnopilus spectabilis subsp. junonius</name>
    <dbReference type="NCBI Taxonomy" id="109634"/>
    <lineage>
        <taxon>Eukaryota</taxon>
        <taxon>Fungi</taxon>
        <taxon>Dikarya</taxon>
        <taxon>Basidiomycota</taxon>
        <taxon>Agaricomycotina</taxon>
        <taxon>Agaricomycetes</taxon>
        <taxon>Agaricomycetidae</taxon>
        <taxon>Agaricales</taxon>
        <taxon>Agaricineae</taxon>
        <taxon>Hymenogastraceae</taxon>
        <taxon>Gymnopilus</taxon>
    </lineage>
</organism>